<evidence type="ECO:0000256" key="15">
    <source>
        <dbReference type="PROSITE-ProRule" id="PRU00169"/>
    </source>
</evidence>
<evidence type="ECO:0000256" key="4">
    <source>
        <dbReference type="ARBA" id="ARBA00022553"/>
    </source>
</evidence>
<comment type="function">
    <text evidence="13">Member of the two-component regulatory system BvgS/BvgA. Phosphorylates BvgA via a four-step phosphorelay in response to environmental signals.</text>
</comment>
<feature type="transmembrane region" description="Helical" evidence="16">
    <location>
        <begin position="304"/>
        <end position="324"/>
    </location>
</feature>
<feature type="domain" description="Response regulatory" evidence="18">
    <location>
        <begin position="606"/>
        <end position="726"/>
    </location>
</feature>
<keyword evidence="8 19" id="KW-0418">Kinase</keyword>
<evidence type="ECO:0000256" key="6">
    <source>
        <dbReference type="ARBA" id="ARBA00022692"/>
    </source>
</evidence>
<evidence type="ECO:0000256" key="7">
    <source>
        <dbReference type="ARBA" id="ARBA00022741"/>
    </source>
</evidence>
<dbReference type="CDD" id="cd16922">
    <property type="entry name" value="HATPase_EvgS-ArcB-TorS-like"/>
    <property type="match status" value="1"/>
</dbReference>
<evidence type="ECO:0000256" key="10">
    <source>
        <dbReference type="ARBA" id="ARBA00022989"/>
    </source>
</evidence>
<evidence type="ECO:0000256" key="14">
    <source>
        <dbReference type="ARBA" id="ARBA00070152"/>
    </source>
</evidence>
<dbReference type="GO" id="GO:0005524">
    <property type="term" value="F:ATP binding"/>
    <property type="evidence" value="ECO:0007669"/>
    <property type="project" value="UniProtKB-KW"/>
</dbReference>
<feature type="modified residue" description="4-aspartylphosphate" evidence="15">
    <location>
        <position position="656"/>
    </location>
</feature>
<dbReference type="SUPFAM" id="SSF47384">
    <property type="entry name" value="Homodimeric domain of signal transducing histidine kinase"/>
    <property type="match status" value="1"/>
</dbReference>
<evidence type="ECO:0000256" key="9">
    <source>
        <dbReference type="ARBA" id="ARBA00022840"/>
    </source>
</evidence>
<keyword evidence="4 15" id="KW-0597">Phosphoprotein</keyword>
<dbReference type="KEGG" id="dar:Daro_0232"/>
<dbReference type="PROSITE" id="PS50110">
    <property type="entry name" value="RESPONSE_REGULATORY"/>
    <property type="match status" value="1"/>
</dbReference>
<evidence type="ECO:0000259" key="17">
    <source>
        <dbReference type="PROSITE" id="PS50109"/>
    </source>
</evidence>
<dbReference type="SMART" id="SM00388">
    <property type="entry name" value="HisKA"/>
    <property type="match status" value="1"/>
</dbReference>
<dbReference type="SUPFAM" id="SSF55874">
    <property type="entry name" value="ATPase domain of HSP90 chaperone/DNA topoisomerase II/histidine kinase"/>
    <property type="match status" value="1"/>
</dbReference>
<evidence type="ECO:0000256" key="8">
    <source>
        <dbReference type="ARBA" id="ARBA00022777"/>
    </source>
</evidence>
<evidence type="ECO:0000256" key="11">
    <source>
        <dbReference type="ARBA" id="ARBA00023012"/>
    </source>
</evidence>
<dbReference type="eggNOG" id="COG4251">
    <property type="taxonomic scope" value="Bacteria"/>
</dbReference>
<name>Q47JJ0_DECAR</name>
<dbReference type="SUPFAM" id="SSF52172">
    <property type="entry name" value="CheY-like"/>
    <property type="match status" value="1"/>
</dbReference>
<comment type="subcellular location">
    <subcellularLocation>
        <location evidence="2">Membrane</location>
    </subcellularLocation>
</comment>
<gene>
    <name evidence="19" type="ordered locus">Daro_0232</name>
</gene>
<dbReference type="InterPro" id="IPR001789">
    <property type="entry name" value="Sig_transdc_resp-reg_receiver"/>
</dbReference>
<evidence type="ECO:0000256" key="1">
    <source>
        <dbReference type="ARBA" id="ARBA00000085"/>
    </source>
</evidence>
<sequence>MGVFHSKAEMSRRVGWFGIVILIAMLAAVAVAVKAMRDQEIDDWRQQMGNMSLILAEHTSQTILSAYVVLDSVTERVRQAKVTDQASFRARLATPEMFQMLRDQIRGLPQVDVASIVAANGDNINFSRAYPIPAINLAERDYFKAHLSNPGLGDFISQPVRNKGNGKWTFYISRRLNDAKGEFLGLVLVGISVEVFTNFYQRVAHNLGEGASISLFRDDLTLLTRWPHRDEVIGTVNRSGTAYDVIAVLKQDEGVVLRDTPRFSTGKRELRVAAVRKIDRYPLVLAIVATDDLFLAGWRRSAWLIAGVSLVGAMSLLIVLLILVRNLRQREADMAEMEQLKLAAEAANLAKSSFLATMSHEIRTPMNGILGMAQLLLMSGSAEDERHEYVRTILNSGQTLLSLLNDILDISKVEAGKLELKPAVFAPQGVIEEVVGLFFAQAEAKGLSITAQWHGPAVQRYRADQIRLRQILTNLLSNAVKFTKEGAIRIEAREIEREDGWARLEFAVIDSGIGIAPEKRALLFKPFSQLDSSATRQYGGTGLGLSIVRSLAELMGGEAGVESQPGQGARFWVRIRAECLHENEESRSIERPVVAPAPVEPAISGHVLVVEDNPTNRKVIEAMLRKLHIRSDSVDNGRAAVDTLEQGMRPDLVLMDVQMPVMDGIQATMLIRQREAETGLPRLPIVALTAGAFDEDRQHCLVAGMDDFMSKPVNLNDLEKMLGKWMGLRGAPATVRPS</sequence>
<keyword evidence="5" id="KW-0808">Transferase</keyword>
<reference evidence="19" key="1">
    <citation type="submission" date="2005-08" db="EMBL/GenBank/DDBJ databases">
        <title>Complete sequence of Dechloromonas aromatica RCB.</title>
        <authorList>
            <person name="Salinero K.K."/>
            <person name="Copeland A."/>
            <person name="Lucas S."/>
            <person name="Lapidus A."/>
            <person name="Barry K."/>
            <person name="Detter J.C."/>
            <person name="Glavina T."/>
            <person name="Hammon N."/>
            <person name="Israni S."/>
            <person name="Pitluck S."/>
            <person name="Di Bartolo G."/>
            <person name="Trong S."/>
            <person name="Schmutz J."/>
            <person name="Larimer F."/>
            <person name="Land M."/>
            <person name="Ivanova N."/>
            <person name="Richardson P."/>
        </authorList>
    </citation>
    <scope>NUCLEOTIDE SEQUENCE</scope>
    <source>
        <strain evidence="19">RCB</strain>
    </source>
</reference>
<dbReference type="Gene3D" id="1.10.287.130">
    <property type="match status" value="1"/>
</dbReference>
<dbReference type="InterPro" id="IPR003661">
    <property type="entry name" value="HisK_dim/P_dom"/>
</dbReference>
<evidence type="ECO:0000256" key="13">
    <source>
        <dbReference type="ARBA" id="ARBA00058004"/>
    </source>
</evidence>
<proteinExistence type="predicted"/>
<keyword evidence="10 16" id="KW-1133">Transmembrane helix</keyword>
<dbReference type="SMART" id="SM00387">
    <property type="entry name" value="HATPase_c"/>
    <property type="match status" value="1"/>
</dbReference>
<keyword evidence="12 16" id="KW-0472">Membrane</keyword>
<evidence type="ECO:0000256" key="2">
    <source>
        <dbReference type="ARBA" id="ARBA00004370"/>
    </source>
</evidence>
<dbReference type="EMBL" id="CP000089">
    <property type="protein sequence ID" value="AAZ44991.1"/>
    <property type="molecule type" value="Genomic_DNA"/>
</dbReference>
<dbReference type="HOGENOM" id="CLU_000445_114_21_4"/>
<dbReference type="InterPro" id="IPR011006">
    <property type="entry name" value="CheY-like_superfamily"/>
</dbReference>
<dbReference type="Gene3D" id="3.40.50.2300">
    <property type="match status" value="1"/>
</dbReference>
<dbReference type="InterPro" id="IPR005467">
    <property type="entry name" value="His_kinase_dom"/>
</dbReference>
<keyword evidence="7" id="KW-0547">Nucleotide-binding</keyword>
<keyword evidence="9 19" id="KW-0067">ATP-binding</keyword>
<dbReference type="Pfam" id="PF00072">
    <property type="entry name" value="Response_reg"/>
    <property type="match status" value="1"/>
</dbReference>
<dbReference type="STRING" id="159087.Daro_0232"/>
<dbReference type="SMART" id="SM00448">
    <property type="entry name" value="REC"/>
    <property type="match status" value="1"/>
</dbReference>
<dbReference type="PRINTS" id="PR00344">
    <property type="entry name" value="BCTRLSENSOR"/>
</dbReference>
<dbReference type="CDD" id="cd00082">
    <property type="entry name" value="HisKA"/>
    <property type="match status" value="1"/>
</dbReference>
<feature type="transmembrane region" description="Helical" evidence="16">
    <location>
        <begin position="14"/>
        <end position="33"/>
    </location>
</feature>
<evidence type="ECO:0000256" key="3">
    <source>
        <dbReference type="ARBA" id="ARBA00012438"/>
    </source>
</evidence>
<dbReference type="Gene3D" id="3.30.450.20">
    <property type="entry name" value="PAS domain"/>
    <property type="match status" value="2"/>
</dbReference>
<dbReference type="CDD" id="cd17546">
    <property type="entry name" value="REC_hyHK_CKI1_RcsC-like"/>
    <property type="match status" value="1"/>
</dbReference>
<keyword evidence="6 16" id="KW-0812">Transmembrane</keyword>
<dbReference type="CDD" id="cd12914">
    <property type="entry name" value="PDC1_DGC_like"/>
    <property type="match status" value="1"/>
</dbReference>
<dbReference type="PROSITE" id="PS50109">
    <property type="entry name" value="HIS_KIN"/>
    <property type="match status" value="1"/>
</dbReference>
<dbReference type="InterPro" id="IPR036097">
    <property type="entry name" value="HisK_dim/P_sf"/>
</dbReference>
<evidence type="ECO:0000313" key="19">
    <source>
        <dbReference type="EMBL" id="AAZ44991.1"/>
    </source>
</evidence>
<evidence type="ECO:0000256" key="5">
    <source>
        <dbReference type="ARBA" id="ARBA00022679"/>
    </source>
</evidence>
<evidence type="ECO:0000259" key="18">
    <source>
        <dbReference type="PROSITE" id="PS50110"/>
    </source>
</evidence>
<dbReference type="Pfam" id="PF00512">
    <property type="entry name" value="HisKA"/>
    <property type="match status" value="1"/>
</dbReference>
<dbReference type="InterPro" id="IPR004358">
    <property type="entry name" value="Sig_transdc_His_kin-like_C"/>
</dbReference>
<dbReference type="EC" id="2.7.13.3" evidence="3"/>
<dbReference type="PANTHER" id="PTHR45339">
    <property type="entry name" value="HYBRID SIGNAL TRANSDUCTION HISTIDINE KINASE J"/>
    <property type="match status" value="1"/>
</dbReference>
<evidence type="ECO:0000256" key="16">
    <source>
        <dbReference type="SAM" id="Phobius"/>
    </source>
</evidence>
<dbReference type="eggNOG" id="COG0784">
    <property type="taxonomic scope" value="Bacteria"/>
</dbReference>
<dbReference type="InterPro" id="IPR036890">
    <property type="entry name" value="HATPase_C_sf"/>
</dbReference>
<dbReference type="GO" id="GO:0000155">
    <property type="term" value="F:phosphorelay sensor kinase activity"/>
    <property type="evidence" value="ECO:0007669"/>
    <property type="project" value="InterPro"/>
</dbReference>
<dbReference type="PANTHER" id="PTHR45339:SF1">
    <property type="entry name" value="HYBRID SIGNAL TRANSDUCTION HISTIDINE KINASE J"/>
    <property type="match status" value="1"/>
</dbReference>
<dbReference type="GO" id="GO:0016020">
    <property type="term" value="C:membrane"/>
    <property type="evidence" value="ECO:0007669"/>
    <property type="project" value="UniProtKB-SubCell"/>
</dbReference>
<dbReference type="Pfam" id="PF02518">
    <property type="entry name" value="HATPase_c"/>
    <property type="match status" value="1"/>
</dbReference>
<dbReference type="FunFam" id="1.10.287.130:FF:000004">
    <property type="entry name" value="Ethylene receptor 1"/>
    <property type="match status" value="1"/>
</dbReference>
<dbReference type="Gene3D" id="3.30.565.10">
    <property type="entry name" value="Histidine kinase-like ATPase, C-terminal domain"/>
    <property type="match status" value="1"/>
</dbReference>
<evidence type="ECO:0000256" key="12">
    <source>
        <dbReference type="ARBA" id="ARBA00023136"/>
    </source>
</evidence>
<dbReference type="InterPro" id="IPR003594">
    <property type="entry name" value="HATPase_dom"/>
</dbReference>
<feature type="domain" description="Histidine kinase" evidence="17">
    <location>
        <begin position="357"/>
        <end position="579"/>
    </location>
</feature>
<keyword evidence="11" id="KW-0902">Two-component regulatory system</keyword>
<dbReference type="AlphaFoldDB" id="Q47JJ0"/>
<dbReference type="FunFam" id="3.30.565.10:FF:000010">
    <property type="entry name" value="Sensor histidine kinase RcsC"/>
    <property type="match status" value="1"/>
</dbReference>
<comment type="catalytic activity">
    <reaction evidence="1">
        <text>ATP + protein L-histidine = ADP + protein N-phospho-L-histidine.</text>
        <dbReference type="EC" id="2.7.13.3"/>
    </reaction>
</comment>
<organism evidence="19">
    <name type="scientific">Dechloromonas aromatica (strain RCB)</name>
    <dbReference type="NCBI Taxonomy" id="159087"/>
    <lineage>
        <taxon>Bacteria</taxon>
        <taxon>Pseudomonadati</taxon>
        <taxon>Pseudomonadota</taxon>
        <taxon>Betaproteobacteria</taxon>
        <taxon>Rhodocyclales</taxon>
        <taxon>Azonexaceae</taxon>
        <taxon>Dechloromonas</taxon>
    </lineage>
</organism>
<accession>Q47JJ0</accession>
<protein>
    <recommendedName>
        <fullName evidence="14">Virulence sensor protein BvgS</fullName>
        <ecNumber evidence="3">2.7.13.3</ecNumber>
    </recommendedName>
</protein>
<dbReference type="CDD" id="cd12915">
    <property type="entry name" value="PDC2_DGC_like"/>
    <property type="match status" value="1"/>
</dbReference>